<evidence type="ECO:0008006" key="4">
    <source>
        <dbReference type="Google" id="ProtNLM"/>
    </source>
</evidence>
<sequence length="632" mass="71129">MKRVLQLVALASCTGLTASAQQYAYKIPENAFTVATVRGEQLFKLTSVKNVNASVFGKKLLKELSSVSNQDIKSIDDFGLNLSANIYYYNQITDSIDYNCVLFPIADAAKFNAFMNNGSNPVQARNGMNMSFRSSGKTLFAWNDQLLCIVSGKQQYRFFKDSTTAARYGIELPEDDYPVTVDVPYNDDGAATDDPYATVDTTVAEPETAIMYPDSIPTVVPDDAPPPPKIDNDYYDYQEKDRSYERNNLIKDSLTMKWVMNTAEQLLQKQEGTPSILNNPGFVRASDPAAAATFWLTDMQSIYSSFLPYSMLKYGYMMRGYGSFNSRLYLGNEEMRLTSEIGLDEKKAEIYKRISNQKLNKKFYKYINSDSLVGFMSYAFNTEAYMNELPGLFTGMYGKYDEEMSIAGELLSIALDEKAIAKVVKGDGLFLLSGVSKKQVTYSSYVYDSETFEYKDTVKTKTETLPDFLCMFSSDDPRIIEKMLQYGVKKEKMTFKDGIYSVEETRKMPLNLHILFKDGIVFLGTSYKEIRSIQAGTFKGNLSKEQKALLTKSNYAMFFNPKNLRGVLPSGEPGDTADKLRKLLDGTGNVYVTSTSIKNGYVGFDMIADVPKDKPNALVYFLDLIEEMTQLN</sequence>
<evidence type="ECO:0000256" key="1">
    <source>
        <dbReference type="SAM" id="SignalP"/>
    </source>
</evidence>
<reference evidence="2 3" key="1">
    <citation type="submission" date="2021-08" db="EMBL/GenBank/DDBJ databases">
        <title>The genome sequence of Chitinophaga sp. B61.</title>
        <authorList>
            <person name="Zhang X."/>
        </authorList>
    </citation>
    <scope>NUCLEOTIDE SEQUENCE [LARGE SCALE GENOMIC DNA]</scope>
    <source>
        <strain evidence="2 3">B61</strain>
    </source>
</reference>
<dbReference type="Proteomes" id="UP000812961">
    <property type="component" value="Unassembled WGS sequence"/>
</dbReference>
<protein>
    <recommendedName>
        <fullName evidence="4">DUF4836 family protein</fullName>
    </recommendedName>
</protein>
<proteinExistence type="predicted"/>
<organism evidence="2 3">
    <name type="scientific">Chitinophaga rhizophila</name>
    <dbReference type="NCBI Taxonomy" id="2866212"/>
    <lineage>
        <taxon>Bacteria</taxon>
        <taxon>Pseudomonadati</taxon>
        <taxon>Bacteroidota</taxon>
        <taxon>Chitinophagia</taxon>
        <taxon>Chitinophagales</taxon>
        <taxon>Chitinophagaceae</taxon>
        <taxon>Chitinophaga</taxon>
    </lineage>
</organism>
<keyword evidence="3" id="KW-1185">Reference proteome</keyword>
<feature type="signal peptide" evidence="1">
    <location>
        <begin position="1"/>
        <end position="20"/>
    </location>
</feature>
<dbReference type="RefSeq" id="WP_220252458.1">
    <property type="nucleotide sequence ID" value="NZ_JAICCF010000004.1"/>
</dbReference>
<dbReference type="EMBL" id="JAICCF010000004">
    <property type="protein sequence ID" value="MBW8687134.1"/>
    <property type="molecule type" value="Genomic_DNA"/>
</dbReference>
<gene>
    <name evidence="2" type="ORF">K1Y79_22545</name>
</gene>
<accession>A0ABS7GK60</accession>
<name>A0ABS7GK60_9BACT</name>
<keyword evidence="1" id="KW-0732">Signal</keyword>
<evidence type="ECO:0000313" key="3">
    <source>
        <dbReference type="Proteomes" id="UP000812961"/>
    </source>
</evidence>
<evidence type="ECO:0000313" key="2">
    <source>
        <dbReference type="EMBL" id="MBW8687134.1"/>
    </source>
</evidence>
<comment type="caution">
    <text evidence="2">The sequence shown here is derived from an EMBL/GenBank/DDBJ whole genome shotgun (WGS) entry which is preliminary data.</text>
</comment>
<feature type="chain" id="PRO_5047291699" description="DUF4836 family protein" evidence="1">
    <location>
        <begin position="21"/>
        <end position="632"/>
    </location>
</feature>